<dbReference type="InterPro" id="IPR058536">
    <property type="entry name" value="Ig_CFAP65_4th"/>
</dbReference>
<dbReference type="RefSeq" id="XP_002502959.1">
    <property type="nucleotide sequence ID" value="XM_002502913.1"/>
</dbReference>
<reference evidence="7 8" key="1">
    <citation type="journal article" date="2009" name="Science">
        <title>Green evolution and dynamic adaptations revealed by genomes of the marine picoeukaryotes Micromonas.</title>
        <authorList>
            <person name="Worden A.Z."/>
            <person name="Lee J.H."/>
            <person name="Mock T."/>
            <person name="Rouze P."/>
            <person name="Simmons M.P."/>
            <person name="Aerts A.L."/>
            <person name="Allen A.E."/>
            <person name="Cuvelier M.L."/>
            <person name="Derelle E."/>
            <person name="Everett M.V."/>
            <person name="Foulon E."/>
            <person name="Grimwood J."/>
            <person name="Gundlach H."/>
            <person name="Henrissat B."/>
            <person name="Napoli C."/>
            <person name="McDonald S.M."/>
            <person name="Parker M.S."/>
            <person name="Rombauts S."/>
            <person name="Salamov A."/>
            <person name="Von Dassow P."/>
            <person name="Badger J.H."/>
            <person name="Coutinho P.M."/>
            <person name="Demir E."/>
            <person name="Dubchak I."/>
            <person name="Gentemann C."/>
            <person name="Eikrem W."/>
            <person name="Gready J.E."/>
            <person name="John U."/>
            <person name="Lanier W."/>
            <person name="Lindquist E.A."/>
            <person name="Lucas S."/>
            <person name="Mayer K.F."/>
            <person name="Moreau H."/>
            <person name="Not F."/>
            <person name="Otillar R."/>
            <person name="Panaud O."/>
            <person name="Pangilinan J."/>
            <person name="Paulsen I."/>
            <person name="Piegu B."/>
            <person name="Poliakov A."/>
            <person name="Robbens S."/>
            <person name="Schmutz J."/>
            <person name="Toulza E."/>
            <person name="Wyss T."/>
            <person name="Zelensky A."/>
            <person name="Zhou K."/>
            <person name="Armbrust E.V."/>
            <person name="Bhattacharya D."/>
            <person name="Goodenough U.W."/>
            <person name="Van de Peer Y."/>
            <person name="Grigoriev I.V."/>
        </authorList>
    </citation>
    <scope>NUCLEOTIDE SEQUENCE [LARGE SCALE GENOMIC DNA]</scope>
    <source>
        <strain evidence="8">RCC299 / NOUM17</strain>
    </source>
</reference>
<evidence type="ECO:0000259" key="5">
    <source>
        <dbReference type="Pfam" id="PF25248"/>
    </source>
</evidence>
<organism evidence="7 8">
    <name type="scientific">Micromonas commoda (strain RCC299 / NOUM17 / CCMP2709)</name>
    <name type="common">Picoplanktonic green alga</name>
    <dbReference type="NCBI Taxonomy" id="296587"/>
    <lineage>
        <taxon>Eukaryota</taxon>
        <taxon>Viridiplantae</taxon>
        <taxon>Chlorophyta</taxon>
        <taxon>Mamiellophyceae</taxon>
        <taxon>Mamiellales</taxon>
        <taxon>Mamiellaceae</taxon>
        <taxon>Micromonas</taxon>
    </lineage>
</organism>
<dbReference type="Pfam" id="PF24291">
    <property type="entry name" value="Ig_CFAP65"/>
    <property type="match status" value="1"/>
</dbReference>
<dbReference type="GO" id="GO:0005737">
    <property type="term" value="C:cytoplasm"/>
    <property type="evidence" value="ECO:0007669"/>
    <property type="project" value="UniProtKB-SubCell"/>
</dbReference>
<feature type="domain" description="CFAP65 tenth Ig-like" evidence="2">
    <location>
        <begin position="1233"/>
        <end position="1344"/>
    </location>
</feature>
<dbReference type="OrthoDB" id="415597at2759"/>
<evidence type="ECO:0000259" key="3">
    <source>
        <dbReference type="Pfam" id="PF24507"/>
    </source>
</evidence>
<dbReference type="Proteomes" id="UP000002009">
    <property type="component" value="Chromosome 6"/>
</dbReference>
<keyword evidence="8" id="KW-1185">Reference proteome</keyword>
<dbReference type="InterPro" id="IPR052614">
    <property type="entry name" value="CFAP65"/>
</dbReference>
<dbReference type="PANTHER" id="PTHR46127:SF1">
    <property type="entry name" value="CILIA- AND FLAGELLA-ASSOCIATED PROTEIN 65"/>
    <property type="match status" value="1"/>
</dbReference>
<dbReference type="GeneID" id="8244601"/>
<evidence type="ECO:0000259" key="6">
    <source>
        <dbReference type="Pfam" id="PF25249"/>
    </source>
</evidence>
<dbReference type="InterPro" id="IPR013783">
    <property type="entry name" value="Ig-like_fold"/>
</dbReference>
<dbReference type="eggNOG" id="ENOG502QSJW">
    <property type="taxonomic scope" value="Eukaryota"/>
</dbReference>
<feature type="domain" description="CFAP65 fourth Ig-like" evidence="3">
    <location>
        <begin position="359"/>
        <end position="455"/>
    </location>
</feature>
<name>C1E8U7_MICCC</name>
<dbReference type="Pfam" id="PF25248">
    <property type="entry name" value="Ig_CFAP65_8th"/>
    <property type="match status" value="1"/>
</dbReference>
<dbReference type="InterPro" id="IPR056344">
    <property type="entry name" value="Ig_CFAP65-like_9th"/>
</dbReference>
<evidence type="ECO:0000256" key="1">
    <source>
        <dbReference type="SAM" id="MobiDB-lite"/>
    </source>
</evidence>
<accession>C1E8U7</accession>
<dbReference type="KEGG" id="mis:MICPUN_59498"/>
<feature type="domain" description="CFAP65-like ninth Ig-like" evidence="4">
    <location>
        <begin position="1033"/>
        <end position="1213"/>
    </location>
</feature>
<dbReference type="Gene3D" id="2.60.40.10">
    <property type="entry name" value="Immunoglobulins"/>
    <property type="match status" value="10"/>
</dbReference>
<dbReference type="Pfam" id="PF24816">
    <property type="entry name" value="Ig_CFAP65__9th"/>
    <property type="match status" value="1"/>
</dbReference>
<feature type="region of interest" description="Disordered" evidence="1">
    <location>
        <begin position="1005"/>
        <end position="1024"/>
    </location>
</feature>
<dbReference type="OMA" id="QQLKVMV"/>
<feature type="compositionally biased region" description="Low complexity" evidence="1">
    <location>
        <begin position="1710"/>
        <end position="1741"/>
    </location>
</feature>
<gene>
    <name evidence="7" type="ORF">MICPUN_59498</name>
</gene>
<feature type="region of interest" description="Disordered" evidence="1">
    <location>
        <begin position="1695"/>
        <end position="1753"/>
    </location>
</feature>
<dbReference type="InterPro" id="IPR057467">
    <property type="entry name" value="Ig_CFAP65_8th"/>
</dbReference>
<dbReference type="InParanoid" id="C1E8U7"/>
<dbReference type="EMBL" id="CP001327">
    <property type="protein sequence ID" value="ACO64217.1"/>
    <property type="molecule type" value="Genomic_DNA"/>
</dbReference>
<protein>
    <recommendedName>
        <fullName evidence="9">Abnormal spindle-like microcephaly-associated protein ASH domain-containing protein</fullName>
    </recommendedName>
</protein>
<dbReference type="InterPro" id="IPR056305">
    <property type="entry name" value="Ig_CFAP65_10th"/>
</dbReference>
<dbReference type="Pfam" id="PF24507">
    <property type="entry name" value="Ig_CFAP65_4th"/>
    <property type="match status" value="1"/>
</dbReference>
<dbReference type="STRING" id="296587.C1E8U7"/>
<evidence type="ECO:0008006" key="9">
    <source>
        <dbReference type="Google" id="ProtNLM"/>
    </source>
</evidence>
<evidence type="ECO:0000313" key="7">
    <source>
        <dbReference type="EMBL" id="ACO64217.1"/>
    </source>
</evidence>
<evidence type="ECO:0000313" key="8">
    <source>
        <dbReference type="Proteomes" id="UP000002009"/>
    </source>
</evidence>
<dbReference type="PANTHER" id="PTHR46127">
    <property type="entry name" value="CILIA- AND FLAGELLA-ASSOCIATED PROTEIN 65"/>
    <property type="match status" value="1"/>
</dbReference>
<sequence length="1831" mass="200006">MGRGAAVSEDPLPGHSGRISTMYETIEPQVMTQRYERAHVWGIDCVERLTWRGWEPGGSYVRTVTLKNVGKKALKVKYRLPTTKYFEMEFPETMKIQPGLSATVDVTFRPIRFEQYDDFIEFKVAGCGSFQVKVSAVLPFISLKMPPTVDFGYGAVNELMTKDFSFVNDGDVAVAYKWAVDSPFVFSPLQGELQPGQSAHVHAEFTPVDATVNVVNAVCVLSDVSGHSLPEQSYACSVTAVGKYPYVRFSEPEVDFGEVLVGRSVEQTVKLMNQSLVGTSYEVARGADDHDHVFRCTGKGGYLKQKSHEEFKLAFTPSMPGTFSSESFKVYTPGGNVASVKLTGTAVGPRVSLSQTTFQFGSVISGKSARRVLDIENHSDLPVHWQIDSECLGTFQLSKDRGILEPKFQGIPGKAQVVVTFAPIEPANYHKRIIVALRDHRPLAFDVVGTGYDDKRRPAPMRVSHVEEYRALCATGLVTPGQPPSRSERSLFPNEIDAVKASAMTAQETFMAMFEPDPLVAVSLDKSQIDFGPTNRFKTPQSRTVTVTNDCKQKLTVFWGGQEPSEPNDTSLDAEAKRAAAAERNPFFVFPEQCDLRPGQSAEFRITFRPTKDKQHYARQLECFAYVKAMRSFRQVTETNFTPPWTSTVWAFGHTHGHQGAQLGFQPKCSFSARGSRLYFPPTVKGDFAFQTIALRNDGDTTVGFEFPAKSGPPGLEIDEETGHSSPFSCHPSKGSVPPKSFTLVTFRFDATDTEPHREQMHCVLNGLPERALTLDVRARGHTPRVTVGDSNSFVFTPTCVGASATREIEMRNASRINVLYEWAIPERLANVLDVSPHAGLIRGDQTIKSTWTFRPNKSRKFGFTIPLVLRVPDSEVSDPGATGRREAFAGASTVEERVDVCIHAEGTSGSVAVRPENIDFGQSVVEQPVERTLELLNRSGGIVRYRLETVFDEGCTEFDADVKFDESVGQIPAKSSKQVRITYVGRCRGDVGFRIVCRVVDPSRPSRARTTDEESEEDAPPSAHAIATADYPTLCVTDAACPGVAKPVLWKRLSINSLNAELAKPPTATEARLQANGGYDGSLASARSLQGLTSVALGLGVGLEGGEPTAVYLEICNTGALAAEWRLMTRDESEVDMENWVEIGEPDDEVTAHQRFVVENGIVEITPRLGTLQPGERQPLRVLYKHSHAGQHWLTALLHVKDGRDVRLELGGRTIGSKLRCLDISPANPSMASHTFAPVRIGDVEPPKQAIELRNPTGETVEWSVDLDPCRALRDANWGFDILTCHNPTGTIPPHGTALLNWTFQPCEERTYECAVPLEIVKRFPWETAETCVLTLRGAGTLPTDRGGKPVDETLAGDCDRGCWIGYRTVPSLPPAQEVALSSGSCVFGAVPTLSVVRRIVTLRSTTDDREYEFEWDLGAFGQDAGGLEPGSSIAIEPVKGTVERGEEVFVKITYRAGPKPQVFDGEIRCVLTPPARTKEEIEEEERYLEQKANEPEYIAIDGPPEPSMPTRKELAGESEVWGAIASKDATLRKSVVHNHTTSSAAKFPHLEKLHDAAHERTLPKPRPPPAPITLHLTLEGRSVPQVAFREERGADAFDRFFVPDWRPDVNLDFVPANLDAEDMETIFQDMLHEMLSDPAVRRGMEDLADEVVPMYLAQRGGGAPRDFLPIVPEGDDVGGDFAGYDDGVRVVDPEPEGAVGGAVGGAAGSTRGSAPPSRGSPSKAPSSLGDAGDVAADAAHSCATPDAPAGDDDEYAFLDPLEVAKAQANPEFRTLAEWAMEATLFNLVKELRAEAYSTGRWRAADPDDVGVGVVGGVGTGAGWASDVDD</sequence>
<evidence type="ECO:0000259" key="2">
    <source>
        <dbReference type="Pfam" id="PF24291"/>
    </source>
</evidence>
<feature type="domain" description="CFAP65 eight Ig-like" evidence="5">
    <location>
        <begin position="910"/>
        <end position="1018"/>
    </location>
</feature>
<dbReference type="Pfam" id="PF25249">
    <property type="entry name" value="Ig_CFAP65_7th"/>
    <property type="match status" value="1"/>
</dbReference>
<proteinExistence type="predicted"/>
<dbReference type="GO" id="GO:0031514">
    <property type="term" value="C:motile cilium"/>
    <property type="evidence" value="ECO:0007669"/>
    <property type="project" value="UniProtKB-SubCell"/>
</dbReference>
<evidence type="ECO:0000259" key="4">
    <source>
        <dbReference type="Pfam" id="PF24816"/>
    </source>
</evidence>
<feature type="domain" description="CFAP65 seventh Ig-like" evidence="6">
    <location>
        <begin position="789"/>
        <end position="906"/>
    </location>
</feature>
<dbReference type="InterPro" id="IPR057470">
    <property type="entry name" value="Ig_CFAP65_7th"/>
</dbReference>
<feature type="compositionally biased region" description="Gly residues" evidence="1">
    <location>
        <begin position="1700"/>
        <end position="1709"/>
    </location>
</feature>